<dbReference type="KEGG" id="cmv:CMUST_13465"/>
<dbReference type="EMBL" id="CP011542">
    <property type="protein sequence ID" value="AKK06987.1"/>
    <property type="molecule type" value="Genomic_DNA"/>
</dbReference>
<dbReference type="RefSeq" id="WP_169748509.1">
    <property type="nucleotide sequence ID" value="NZ_CP011542.1"/>
</dbReference>
<reference evidence="2" key="2">
    <citation type="submission" date="2015-05" db="EMBL/GenBank/DDBJ databases">
        <title>Complete genome sequence of Corynebacterium mustelae DSM 45274, isolated from various tissues of a male ferret with lethal sepsis.</title>
        <authorList>
            <person name="Ruckert C."/>
            <person name="Albersmeier A."/>
            <person name="Winkler A."/>
            <person name="Tauch A."/>
        </authorList>
    </citation>
    <scope>NUCLEOTIDE SEQUENCE [LARGE SCALE GENOMIC DNA]</scope>
    <source>
        <strain evidence="2">DSM 45274</strain>
    </source>
</reference>
<sequence>MANFLEVMGKWVALSNDGIFGGIFEFLKGLAKLAGHTADLAELVK</sequence>
<keyword evidence="2" id="KW-1185">Reference proteome</keyword>
<name>A0A0G3H747_9CORY</name>
<gene>
    <name evidence="1" type="ORF">CMUST_13465</name>
</gene>
<evidence type="ECO:0000313" key="2">
    <source>
        <dbReference type="Proteomes" id="UP000035199"/>
    </source>
</evidence>
<protein>
    <submittedName>
        <fullName evidence="1">Uncharacterized protein</fullName>
    </submittedName>
</protein>
<dbReference type="Proteomes" id="UP000035199">
    <property type="component" value="Chromosome"/>
</dbReference>
<organism evidence="1 2">
    <name type="scientific">Corynebacterium mustelae</name>
    <dbReference type="NCBI Taxonomy" id="571915"/>
    <lineage>
        <taxon>Bacteria</taxon>
        <taxon>Bacillati</taxon>
        <taxon>Actinomycetota</taxon>
        <taxon>Actinomycetes</taxon>
        <taxon>Mycobacteriales</taxon>
        <taxon>Corynebacteriaceae</taxon>
        <taxon>Corynebacterium</taxon>
    </lineage>
</organism>
<dbReference type="PATRIC" id="fig|571915.4.peg.2888"/>
<dbReference type="STRING" id="571915.CMUST_13465"/>
<proteinExistence type="predicted"/>
<accession>A0A0G3H747</accession>
<evidence type="ECO:0000313" key="1">
    <source>
        <dbReference type="EMBL" id="AKK06987.1"/>
    </source>
</evidence>
<reference evidence="1 2" key="1">
    <citation type="journal article" date="2015" name="Genome Announc.">
        <title>Complete Genome Sequence of the Type Strain Corynebacterium mustelae DSM 45274, Isolated from Various Tissues of a Male Ferret with Lethal Sepsis.</title>
        <authorList>
            <person name="Ruckert C."/>
            <person name="Eimer J."/>
            <person name="Winkler A."/>
            <person name="Tauch A."/>
        </authorList>
    </citation>
    <scope>NUCLEOTIDE SEQUENCE [LARGE SCALE GENOMIC DNA]</scope>
    <source>
        <strain evidence="1 2">DSM 45274</strain>
    </source>
</reference>
<dbReference type="AlphaFoldDB" id="A0A0G3H747"/>